<evidence type="ECO:0000256" key="2">
    <source>
        <dbReference type="ARBA" id="ARBA00023235"/>
    </source>
</evidence>
<dbReference type="Pfam" id="PF00300">
    <property type="entry name" value="His_Phos_1"/>
    <property type="match status" value="1"/>
</dbReference>
<dbReference type="Gene3D" id="3.40.50.1240">
    <property type="entry name" value="Phosphoglycerate mutase-like"/>
    <property type="match status" value="1"/>
</dbReference>
<dbReference type="PIRSF" id="PIRSF000709">
    <property type="entry name" value="6PFK_2-Ptase"/>
    <property type="match status" value="1"/>
</dbReference>
<name>A0ABW5Y0T0_9BACL</name>
<protein>
    <submittedName>
        <fullName evidence="3">Histidine phosphatase family protein</fullName>
    </submittedName>
</protein>
<dbReference type="Proteomes" id="UP001597568">
    <property type="component" value="Unassembled WGS sequence"/>
</dbReference>
<keyword evidence="4" id="KW-1185">Reference proteome</keyword>
<dbReference type="CDD" id="cd07067">
    <property type="entry name" value="HP_PGM_like"/>
    <property type="match status" value="1"/>
</dbReference>
<dbReference type="InterPro" id="IPR003094">
    <property type="entry name" value="6Pfruct_kin"/>
</dbReference>
<dbReference type="PRINTS" id="PR00991">
    <property type="entry name" value="6PFRUCTKNASE"/>
</dbReference>
<dbReference type="InterPro" id="IPR013078">
    <property type="entry name" value="His_Pase_superF_clade-1"/>
</dbReference>
<keyword evidence="2" id="KW-0413">Isomerase</keyword>
<keyword evidence="1" id="KW-0324">Glycolysis</keyword>
<dbReference type="PANTHER" id="PTHR48100">
    <property type="entry name" value="BROAD-SPECIFICITY PHOSPHATASE YOR283W-RELATED"/>
    <property type="match status" value="1"/>
</dbReference>
<evidence type="ECO:0000313" key="4">
    <source>
        <dbReference type="Proteomes" id="UP001597568"/>
    </source>
</evidence>
<dbReference type="SMART" id="SM00855">
    <property type="entry name" value="PGAM"/>
    <property type="match status" value="1"/>
</dbReference>
<dbReference type="InterPro" id="IPR050275">
    <property type="entry name" value="PGM_Phosphatase"/>
</dbReference>
<sequence>MTQEMYLIRHGETEFNVEGKFQGQSNSPLTENGKDQIYQVARMLKMELGDDIHNWEIISSPLGRAMDSTKILCETLAYDLTKVQTDERLAEVSVGDWAGLYIEDIKAQWPRLLEGTNHYNWYFNSLGGERYADVEGRVKAFLESVKDKEKLIVVAHGVTSRIIRGLYQNLDKDEALSLEVAHETFFKLADGDVKRYTYEYEEF</sequence>
<evidence type="ECO:0000313" key="3">
    <source>
        <dbReference type="EMBL" id="MFD2868944.1"/>
    </source>
</evidence>
<organism evidence="3 4">
    <name type="scientific">Kurthia populi</name>
    <dbReference type="NCBI Taxonomy" id="1562132"/>
    <lineage>
        <taxon>Bacteria</taxon>
        <taxon>Bacillati</taxon>
        <taxon>Bacillota</taxon>
        <taxon>Bacilli</taxon>
        <taxon>Bacillales</taxon>
        <taxon>Caryophanaceae</taxon>
        <taxon>Kurthia</taxon>
    </lineage>
</organism>
<evidence type="ECO:0000256" key="1">
    <source>
        <dbReference type="ARBA" id="ARBA00023152"/>
    </source>
</evidence>
<reference evidence="4" key="1">
    <citation type="journal article" date="2019" name="Int. J. Syst. Evol. Microbiol.">
        <title>The Global Catalogue of Microorganisms (GCM) 10K type strain sequencing project: providing services to taxonomists for standard genome sequencing and annotation.</title>
        <authorList>
            <consortium name="The Broad Institute Genomics Platform"/>
            <consortium name="The Broad Institute Genome Sequencing Center for Infectious Disease"/>
            <person name="Wu L."/>
            <person name="Ma J."/>
        </authorList>
    </citation>
    <scope>NUCLEOTIDE SEQUENCE [LARGE SCALE GENOMIC DNA]</scope>
    <source>
        <strain evidence="4">KCTC 33522</strain>
    </source>
</reference>
<gene>
    <name evidence="3" type="ORF">ACFSY7_10595</name>
</gene>
<dbReference type="InterPro" id="IPR029033">
    <property type="entry name" value="His_PPase_superfam"/>
</dbReference>
<dbReference type="InterPro" id="IPR001345">
    <property type="entry name" value="PG/BPGM_mutase_AS"/>
</dbReference>
<dbReference type="PANTHER" id="PTHR48100:SF1">
    <property type="entry name" value="HISTIDINE PHOSPHATASE FAMILY PROTEIN-RELATED"/>
    <property type="match status" value="1"/>
</dbReference>
<dbReference type="EMBL" id="JBHUOR010000082">
    <property type="protein sequence ID" value="MFD2868944.1"/>
    <property type="molecule type" value="Genomic_DNA"/>
</dbReference>
<comment type="caution">
    <text evidence="3">The sequence shown here is derived from an EMBL/GenBank/DDBJ whole genome shotgun (WGS) entry which is preliminary data.</text>
</comment>
<dbReference type="RefSeq" id="WP_139995668.1">
    <property type="nucleotide sequence ID" value="NZ_JBHUOR010000082.1"/>
</dbReference>
<proteinExistence type="predicted"/>
<dbReference type="PROSITE" id="PS00175">
    <property type="entry name" value="PG_MUTASE"/>
    <property type="match status" value="1"/>
</dbReference>
<dbReference type="SUPFAM" id="SSF53254">
    <property type="entry name" value="Phosphoglycerate mutase-like"/>
    <property type="match status" value="1"/>
</dbReference>
<accession>A0ABW5Y0T0</accession>